<dbReference type="Proteomes" id="UP000308365">
    <property type="component" value="Unassembled WGS sequence"/>
</dbReference>
<comment type="similarity">
    <text evidence="1">Belongs to the LRRFIP family.</text>
</comment>
<feature type="compositionally biased region" description="Polar residues" evidence="6">
    <location>
        <begin position="190"/>
        <end position="223"/>
    </location>
</feature>
<feature type="non-terminal residue" evidence="7">
    <location>
        <position position="1"/>
    </location>
</feature>
<protein>
    <recommendedName>
        <fullName evidence="4">Leucine-rich repeat flightless-interacting protein 2</fullName>
    </recommendedName>
</protein>
<evidence type="ECO:0000256" key="5">
    <source>
        <dbReference type="SAM" id="Coils"/>
    </source>
</evidence>
<evidence type="ECO:0000256" key="3">
    <source>
        <dbReference type="ARBA" id="ARBA00023054"/>
    </source>
</evidence>
<dbReference type="Gene3D" id="1.20.5.4090">
    <property type="match status" value="1"/>
</dbReference>
<feature type="region of interest" description="Disordered" evidence="6">
    <location>
        <begin position="163"/>
        <end position="223"/>
    </location>
</feature>
<feature type="region of interest" description="Disordered" evidence="6">
    <location>
        <begin position="20"/>
        <end position="68"/>
    </location>
</feature>
<feature type="coiled-coil region" evidence="5">
    <location>
        <begin position="250"/>
        <end position="312"/>
    </location>
</feature>
<dbReference type="InterPro" id="IPR019139">
    <property type="entry name" value="LRRFIP1/2"/>
</dbReference>
<evidence type="ECO:0000256" key="1">
    <source>
        <dbReference type="ARBA" id="ARBA00008275"/>
    </source>
</evidence>
<feature type="compositionally biased region" description="Basic and acidic residues" evidence="6">
    <location>
        <begin position="45"/>
        <end position="65"/>
    </location>
</feature>
<feature type="compositionally biased region" description="Basic and acidic residues" evidence="6">
    <location>
        <begin position="20"/>
        <end position="31"/>
    </location>
</feature>
<gene>
    <name evidence="7" type="ORF">EI555_011373</name>
</gene>
<evidence type="ECO:0000256" key="6">
    <source>
        <dbReference type="SAM" id="MobiDB-lite"/>
    </source>
</evidence>
<dbReference type="PANTHER" id="PTHR19212">
    <property type="entry name" value="LEUCINE RICH REPEAT IN FLII INTERACTING PROTEIN"/>
    <property type="match status" value="1"/>
</dbReference>
<dbReference type="GO" id="GO:0006355">
    <property type="term" value="P:regulation of DNA-templated transcription"/>
    <property type="evidence" value="ECO:0007669"/>
    <property type="project" value="InterPro"/>
</dbReference>
<evidence type="ECO:0000256" key="4">
    <source>
        <dbReference type="ARBA" id="ARBA00040512"/>
    </source>
</evidence>
<evidence type="ECO:0000313" key="8">
    <source>
        <dbReference type="Proteomes" id="UP000308365"/>
    </source>
</evidence>
<accession>A0A4U1EPA3</accession>
<reference evidence="8" key="1">
    <citation type="journal article" date="2019" name="IScience">
        <title>Narwhal Genome Reveals Long-Term Low Genetic Diversity despite Current Large Abundance Size.</title>
        <authorList>
            <person name="Westbury M.V."/>
            <person name="Petersen B."/>
            <person name="Garde E."/>
            <person name="Heide-Jorgensen M.P."/>
            <person name="Lorenzen E.D."/>
        </authorList>
    </citation>
    <scope>NUCLEOTIDE SEQUENCE [LARGE SCALE GENOMIC DNA]</scope>
</reference>
<dbReference type="GO" id="GO:0016055">
    <property type="term" value="P:Wnt signaling pathway"/>
    <property type="evidence" value="ECO:0007669"/>
    <property type="project" value="UniProtKB-KW"/>
</dbReference>
<keyword evidence="2" id="KW-0879">Wnt signaling pathway</keyword>
<dbReference type="EMBL" id="RWIC01001035">
    <property type="protein sequence ID" value="TKC38173.1"/>
    <property type="molecule type" value="Genomic_DNA"/>
</dbReference>
<evidence type="ECO:0000313" key="7">
    <source>
        <dbReference type="EMBL" id="TKC38173.1"/>
    </source>
</evidence>
<keyword evidence="3 5" id="KW-0175">Coiled coil</keyword>
<proteinExistence type="inferred from homology"/>
<evidence type="ECO:0000256" key="2">
    <source>
        <dbReference type="ARBA" id="ARBA00022687"/>
    </source>
</evidence>
<name>A0A4U1EPA3_MONMO</name>
<dbReference type="Pfam" id="PF09738">
    <property type="entry name" value="LRRFIP"/>
    <property type="match status" value="2"/>
</dbReference>
<comment type="caution">
    <text evidence="7">The sequence shown here is derived from an EMBL/GenBank/DDBJ whole genome shotgun (WGS) entry which is preliminary data.</text>
</comment>
<organism evidence="7 8">
    <name type="scientific">Monodon monoceros</name>
    <name type="common">Narwhal</name>
    <name type="synonym">Ceratodon monodon</name>
    <dbReference type="NCBI Taxonomy" id="40151"/>
    <lineage>
        <taxon>Eukaryota</taxon>
        <taxon>Metazoa</taxon>
        <taxon>Chordata</taxon>
        <taxon>Craniata</taxon>
        <taxon>Vertebrata</taxon>
        <taxon>Euteleostomi</taxon>
        <taxon>Mammalia</taxon>
        <taxon>Eutheria</taxon>
        <taxon>Laurasiatheria</taxon>
        <taxon>Artiodactyla</taxon>
        <taxon>Whippomorpha</taxon>
        <taxon>Cetacea</taxon>
        <taxon>Odontoceti</taxon>
        <taxon>Monodontidae</taxon>
        <taxon>Monodon</taxon>
    </lineage>
</organism>
<dbReference type="PANTHER" id="PTHR19212:SF6">
    <property type="entry name" value="LEUCINE-RICH REPEAT FLIGHTLESS-INTERACTING PROTEIN 2"/>
    <property type="match status" value="1"/>
</dbReference>
<dbReference type="AlphaFoldDB" id="A0A4U1EPA3"/>
<sequence>AEARLAAKRAARAEARDIRMRELERQQKEGVEDALSIRSLGSHRNHSDSHSDGMKKRSSGSHKDPLSGLYFDQRNYSSLRHSKPTSAYYTRSSSLYSDPLATSKSYRASLYDGGLYNPYGSRTFIDDDTASIASSGRASRGRRESVASAADYFSRSNRRGSVVSDMDDVSIPDLTSLDEKSDKQYAENYTRPSSRNSASATTPLSGNSSRRGSGDTSSLIDPDTSLSELRDIYDLKDQIQDVEGRYMQGLKELKESLSEVEEKYKKAMVSNAQLDNEKNNLIYQVDTLKDVIEEQEEQMAEFYRENEEKSKILPRAVDVPVQRHTKRSGTLVCFIIAADGEGRE</sequence>